<name>A0A4Y6U939_9PROT</name>
<dbReference type="PROSITE" id="PS51449">
    <property type="entry name" value="MTTASE_N"/>
    <property type="match status" value="1"/>
</dbReference>
<evidence type="ECO:0000259" key="18">
    <source>
        <dbReference type="PROSITE" id="PS51918"/>
    </source>
</evidence>
<feature type="region of interest" description="Disordered" evidence="15">
    <location>
        <begin position="1"/>
        <end position="22"/>
    </location>
</feature>
<feature type="binding site" evidence="14">
    <location>
        <position position="74"/>
    </location>
    <ligand>
        <name>[4Fe-4S] cluster</name>
        <dbReference type="ChEBI" id="CHEBI:49883"/>
        <label>1</label>
    </ligand>
</feature>
<evidence type="ECO:0000256" key="10">
    <source>
        <dbReference type="ARBA" id="ARBA00033765"/>
    </source>
</evidence>
<dbReference type="Proteomes" id="UP000318709">
    <property type="component" value="Chromosome"/>
</dbReference>
<dbReference type="InterPro" id="IPR023404">
    <property type="entry name" value="rSAM_horseshoe"/>
</dbReference>
<sequence length="484" mass="51774">MTSFKPTPATIPLAQRRANPSPALAQAPRSVHIITWGCQMNVYDSARMADILRPLGYGPAQAPEEADMVILNTCHIREKAAEKVFSELGRLRQVAEARQERTGKPTLIAVAGCVGQAMGEEIIARAPWVNLVLGPQTYHRLPEMVARVARSSPGGVGGGAVDTDFPAITKFDFLPDALAPENQGQLSAFLTVQEGCDKFCTFCVVPYTRGMETSRSLESILAEAKRLAGAGAREITLLGQNVNALTAPDSHGNSHDLAAVAEAVGAIDGIERIRYTTSHPRDMSESLIAAHGANPTLMPFLHLPVQSGSDRILKAMNRGHSAADYTALVERLRAARPDLALSSDFIVGFPGESDDDFEATMALVRSVGFASAYSFKYSPRPGTPAASLPHQVPEDVKTARLARLQALLEEQQRAFNESMVGTVQDILVSGPGRKEGQLTGRSPYLQPVHFTGEAGLVGKMVKVHIDKCVSHSLAGTLLGEAGAR</sequence>
<dbReference type="InterPro" id="IPR002792">
    <property type="entry name" value="TRAM_dom"/>
</dbReference>
<feature type="binding site" evidence="14">
    <location>
        <position position="203"/>
    </location>
    <ligand>
        <name>[4Fe-4S] cluster</name>
        <dbReference type="ChEBI" id="CHEBI:49883"/>
        <label>2</label>
        <note>4Fe-4S-S-AdoMet</note>
    </ligand>
</feature>
<dbReference type="InterPro" id="IPR006638">
    <property type="entry name" value="Elp3/MiaA/NifB-like_rSAM"/>
</dbReference>
<protein>
    <recommendedName>
        <fullName evidence="11 14">tRNA-2-methylthio-N(6)-dimethylallyladenosine synthase</fullName>
        <ecNumber evidence="10 14">2.8.4.3</ecNumber>
    </recommendedName>
    <alternativeName>
        <fullName evidence="13 14">(Dimethylallyl)adenosine tRNA methylthiotransferase MiaB</fullName>
    </alternativeName>
    <alternativeName>
        <fullName evidence="12 14">tRNA-i(6)A37 methylthiotransferase</fullName>
    </alternativeName>
</protein>
<dbReference type="GO" id="GO:0046872">
    <property type="term" value="F:metal ion binding"/>
    <property type="evidence" value="ECO:0007669"/>
    <property type="project" value="UniProtKB-KW"/>
</dbReference>
<keyword evidence="7 14" id="KW-0479">Metal-binding</keyword>
<dbReference type="SFLD" id="SFLDG01082">
    <property type="entry name" value="B12-binding_domain_containing"/>
    <property type="match status" value="1"/>
</dbReference>
<evidence type="ECO:0000256" key="2">
    <source>
        <dbReference type="ARBA" id="ARBA00022485"/>
    </source>
</evidence>
<comment type="catalytic activity">
    <reaction evidence="14">
        <text>N(6)-dimethylallyladenosine(37) in tRNA + (sulfur carrier)-SH + AH2 + 2 S-adenosyl-L-methionine = 2-methylsulfanyl-N(6)-dimethylallyladenosine(37) in tRNA + (sulfur carrier)-H + 5'-deoxyadenosine + L-methionine + A + S-adenosyl-L-homocysteine + 2 H(+)</text>
        <dbReference type="Rhea" id="RHEA:37067"/>
        <dbReference type="Rhea" id="RHEA-COMP:10375"/>
        <dbReference type="Rhea" id="RHEA-COMP:10376"/>
        <dbReference type="Rhea" id="RHEA-COMP:14737"/>
        <dbReference type="Rhea" id="RHEA-COMP:14739"/>
        <dbReference type="ChEBI" id="CHEBI:13193"/>
        <dbReference type="ChEBI" id="CHEBI:15378"/>
        <dbReference type="ChEBI" id="CHEBI:17319"/>
        <dbReference type="ChEBI" id="CHEBI:17499"/>
        <dbReference type="ChEBI" id="CHEBI:29917"/>
        <dbReference type="ChEBI" id="CHEBI:57844"/>
        <dbReference type="ChEBI" id="CHEBI:57856"/>
        <dbReference type="ChEBI" id="CHEBI:59789"/>
        <dbReference type="ChEBI" id="CHEBI:64428"/>
        <dbReference type="ChEBI" id="CHEBI:74415"/>
        <dbReference type="ChEBI" id="CHEBI:74417"/>
        <dbReference type="EC" id="2.8.4.3"/>
    </reaction>
</comment>
<dbReference type="GO" id="GO:0051539">
    <property type="term" value="F:4 iron, 4 sulfur cluster binding"/>
    <property type="evidence" value="ECO:0007669"/>
    <property type="project" value="UniProtKB-UniRule"/>
</dbReference>
<dbReference type="SMART" id="SM00729">
    <property type="entry name" value="Elp3"/>
    <property type="match status" value="1"/>
</dbReference>
<dbReference type="NCBIfam" id="TIGR01574">
    <property type="entry name" value="miaB-methiolase"/>
    <property type="match status" value="1"/>
</dbReference>
<evidence type="ECO:0000256" key="3">
    <source>
        <dbReference type="ARBA" id="ARBA00022490"/>
    </source>
</evidence>
<evidence type="ECO:0000256" key="6">
    <source>
        <dbReference type="ARBA" id="ARBA00022694"/>
    </source>
</evidence>
<dbReference type="SUPFAM" id="SSF102114">
    <property type="entry name" value="Radical SAM enzymes"/>
    <property type="match status" value="1"/>
</dbReference>
<comment type="similarity">
    <text evidence="14">Belongs to the methylthiotransferase family. MiaB subfamily.</text>
</comment>
<dbReference type="Pfam" id="PF00919">
    <property type="entry name" value="UPF0004"/>
    <property type="match status" value="1"/>
</dbReference>
<evidence type="ECO:0000256" key="9">
    <source>
        <dbReference type="ARBA" id="ARBA00023014"/>
    </source>
</evidence>
<dbReference type="Pfam" id="PF04055">
    <property type="entry name" value="Radical_SAM"/>
    <property type="match status" value="1"/>
</dbReference>
<evidence type="ECO:0000256" key="11">
    <source>
        <dbReference type="ARBA" id="ARBA00068570"/>
    </source>
</evidence>
<feature type="binding site" evidence="14">
    <location>
        <position position="200"/>
    </location>
    <ligand>
        <name>[4Fe-4S] cluster</name>
        <dbReference type="ChEBI" id="CHEBI:49883"/>
        <label>2</label>
        <note>4Fe-4S-S-AdoMet</note>
    </ligand>
</feature>
<evidence type="ECO:0000256" key="15">
    <source>
        <dbReference type="SAM" id="MobiDB-lite"/>
    </source>
</evidence>
<dbReference type="InterPro" id="IPR013848">
    <property type="entry name" value="Methylthiotransferase_N"/>
</dbReference>
<dbReference type="Gene3D" id="3.40.50.12160">
    <property type="entry name" value="Methylthiotransferase, N-terminal domain"/>
    <property type="match status" value="1"/>
</dbReference>
<dbReference type="AlphaFoldDB" id="A0A4Y6U939"/>
<dbReference type="CDD" id="cd01335">
    <property type="entry name" value="Radical_SAM"/>
    <property type="match status" value="1"/>
</dbReference>
<feature type="domain" description="TRAM" evidence="16">
    <location>
        <begin position="417"/>
        <end position="479"/>
    </location>
</feature>
<evidence type="ECO:0000256" key="8">
    <source>
        <dbReference type="ARBA" id="ARBA00023004"/>
    </source>
</evidence>
<evidence type="ECO:0000256" key="1">
    <source>
        <dbReference type="ARBA" id="ARBA00003234"/>
    </source>
</evidence>
<dbReference type="KEGG" id="swf:E3E12_00285"/>
<dbReference type="EMBL" id="CP038231">
    <property type="protein sequence ID" value="QDH12901.1"/>
    <property type="molecule type" value="Genomic_DNA"/>
</dbReference>
<dbReference type="SFLD" id="SFLDS00029">
    <property type="entry name" value="Radical_SAM"/>
    <property type="match status" value="1"/>
</dbReference>
<dbReference type="OrthoDB" id="9805215at2"/>
<accession>A0A4Y6U939</accession>
<keyword evidence="20" id="KW-1185">Reference proteome</keyword>
<keyword evidence="3 14" id="KW-0963">Cytoplasm</keyword>
<dbReference type="SFLD" id="SFLDG01061">
    <property type="entry name" value="methylthiotransferase"/>
    <property type="match status" value="1"/>
</dbReference>
<feature type="binding site" evidence="14">
    <location>
        <position position="38"/>
    </location>
    <ligand>
        <name>[4Fe-4S] cluster</name>
        <dbReference type="ChEBI" id="CHEBI:49883"/>
        <label>1</label>
    </ligand>
</feature>
<dbReference type="PANTHER" id="PTHR43020">
    <property type="entry name" value="CDK5 REGULATORY SUBUNIT-ASSOCIATED PROTEIN 1"/>
    <property type="match status" value="1"/>
</dbReference>
<organism evidence="19 20">
    <name type="scientific">Formicincola oecophyllae</name>
    <dbReference type="NCBI Taxonomy" id="2558361"/>
    <lineage>
        <taxon>Bacteria</taxon>
        <taxon>Pseudomonadati</taxon>
        <taxon>Pseudomonadota</taxon>
        <taxon>Alphaproteobacteria</taxon>
        <taxon>Acetobacterales</taxon>
        <taxon>Acetobacteraceae</taxon>
        <taxon>Formicincola</taxon>
    </lineage>
</organism>
<comment type="subunit">
    <text evidence="14">Monomer.</text>
</comment>
<keyword evidence="2 14" id="KW-0004">4Fe-4S</keyword>
<evidence type="ECO:0000256" key="13">
    <source>
        <dbReference type="ARBA" id="ARBA00081141"/>
    </source>
</evidence>
<evidence type="ECO:0000259" key="17">
    <source>
        <dbReference type="PROSITE" id="PS51449"/>
    </source>
</evidence>
<dbReference type="PROSITE" id="PS51918">
    <property type="entry name" value="RADICAL_SAM"/>
    <property type="match status" value="1"/>
</dbReference>
<feature type="binding site" evidence="14">
    <location>
        <position position="196"/>
    </location>
    <ligand>
        <name>[4Fe-4S] cluster</name>
        <dbReference type="ChEBI" id="CHEBI:49883"/>
        <label>2</label>
        <note>4Fe-4S-S-AdoMet</note>
    </ligand>
</feature>
<evidence type="ECO:0000256" key="14">
    <source>
        <dbReference type="HAMAP-Rule" id="MF_01864"/>
    </source>
</evidence>
<keyword evidence="6 14" id="KW-0819">tRNA processing</keyword>
<dbReference type="InterPro" id="IPR020612">
    <property type="entry name" value="Methylthiotransferase_CS"/>
</dbReference>
<evidence type="ECO:0000256" key="4">
    <source>
        <dbReference type="ARBA" id="ARBA00022679"/>
    </source>
</evidence>
<evidence type="ECO:0000256" key="12">
    <source>
        <dbReference type="ARBA" id="ARBA00080698"/>
    </source>
</evidence>
<dbReference type="FunFam" id="3.80.30.20:FF:000001">
    <property type="entry name" value="tRNA-2-methylthio-N(6)-dimethylallyladenosine synthase 2"/>
    <property type="match status" value="1"/>
</dbReference>
<dbReference type="FunFam" id="3.40.50.12160:FF:000003">
    <property type="entry name" value="CDK5 regulatory subunit-associated protein 1"/>
    <property type="match status" value="1"/>
</dbReference>
<dbReference type="Gene3D" id="3.80.30.20">
    <property type="entry name" value="tm_1862 like domain"/>
    <property type="match status" value="1"/>
</dbReference>
<evidence type="ECO:0000313" key="20">
    <source>
        <dbReference type="Proteomes" id="UP000318709"/>
    </source>
</evidence>
<keyword evidence="4 14" id="KW-0808">Transferase</keyword>
<dbReference type="InterPro" id="IPR058240">
    <property type="entry name" value="rSAM_sf"/>
</dbReference>
<evidence type="ECO:0000313" key="19">
    <source>
        <dbReference type="EMBL" id="QDH12901.1"/>
    </source>
</evidence>
<dbReference type="NCBIfam" id="TIGR00089">
    <property type="entry name" value="MiaB/RimO family radical SAM methylthiotransferase"/>
    <property type="match status" value="1"/>
</dbReference>
<dbReference type="HAMAP" id="MF_01864">
    <property type="entry name" value="tRNA_metthiotr_MiaB"/>
    <property type="match status" value="1"/>
</dbReference>
<evidence type="ECO:0000259" key="16">
    <source>
        <dbReference type="PROSITE" id="PS50926"/>
    </source>
</evidence>
<dbReference type="GO" id="GO:0035597">
    <property type="term" value="F:tRNA-2-methylthio-N(6)-dimethylallyladenosine(37) synthase activity"/>
    <property type="evidence" value="ECO:0007669"/>
    <property type="project" value="UniProtKB-EC"/>
</dbReference>
<feature type="domain" description="MTTase N-terminal" evidence="17">
    <location>
        <begin position="29"/>
        <end position="150"/>
    </location>
</feature>
<dbReference type="GO" id="GO:0005829">
    <property type="term" value="C:cytosol"/>
    <property type="evidence" value="ECO:0007669"/>
    <property type="project" value="TreeGrafter"/>
</dbReference>
<dbReference type="InterPro" id="IPR038135">
    <property type="entry name" value="Methylthiotransferase_N_sf"/>
</dbReference>
<keyword evidence="9 14" id="KW-0411">Iron-sulfur</keyword>
<dbReference type="PROSITE" id="PS01278">
    <property type="entry name" value="MTTASE_RADICAL"/>
    <property type="match status" value="1"/>
</dbReference>
<feature type="domain" description="Radical SAM core" evidence="18">
    <location>
        <begin position="182"/>
        <end position="414"/>
    </location>
</feature>
<reference evidence="19 20" key="1">
    <citation type="submission" date="2019-03" db="EMBL/GenBank/DDBJ databases">
        <title>The complete genome sequence of Swingsia_sp. F3b2 LMG30590(T).</title>
        <authorList>
            <person name="Chua K.-O."/>
            <person name="Chan K.-G."/>
            <person name="See-Too W.-S."/>
        </authorList>
    </citation>
    <scope>NUCLEOTIDE SEQUENCE [LARGE SCALE GENOMIC DNA]</scope>
    <source>
        <strain evidence="19 20">F3b2</strain>
    </source>
</reference>
<dbReference type="SFLD" id="SFLDF00273">
    <property type="entry name" value="(dimethylallyl)adenosine_tRNA"/>
    <property type="match status" value="1"/>
</dbReference>
<dbReference type="PROSITE" id="PS50926">
    <property type="entry name" value="TRAM"/>
    <property type="match status" value="1"/>
</dbReference>
<dbReference type="EC" id="2.8.4.3" evidence="10 14"/>
<dbReference type="InterPro" id="IPR007197">
    <property type="entry name" value="rSAM"/>
</dbReference>
<gene>
    <name evidence="14 19" type="primary">miaB</name>
    <name evidence="19" type="ORF">E3E12_00285</name>
</gene>
<feature type="binding site" evidence="14">
    <location>
        <position position="113"/>
    </location>
    <ligand>
        <name>[4Fe-4S] cluster</name>
        <dbReference type="ChEBI" id="CHEBI:49883"/>
        <label>1</label>
    </ligand>
</feature>
<evidence type="ECO:0000256" key="5">
    <source>
        <dbReference type="ARBA" id="ARBA00022691"/>
    </source>
</evidence>
<keyword evidence="5 14" id="KW-0949">S-adenosyl-L-methionine</keyword>
<comment type="function">
    <text evidence="1 14">Catalyzes the methylthiolation of N6-(dimethylallyl)adenosine (i(6)A), leading to the formation of 2-methylthio-N6-(dimethylallyl)adenosine (ms(2)i(6)A) at position 37 in tRNAs that read codons beginning with uridine.</text>
</comment>
<keyword evidence="8 14" id="KW-0408">Iron</keyword>
<dbReference type="InterPro" id="IPR005839">
    <property type="entry name" value="Methylthiotransferase"/>
</dbReference>
<dbReference type="InterPro" id="IPR006463">
    <property type="entry name" value="MiaB_methiolase"/>
</dbReference>
<dbReference type="Pfam" id="PF01938">
    <property type="entry name" value="TRAM"/>
    <property type="match status" value="1"/>
</dbReference>
<comment type="cofactor">
    <cofactor evidence="14">
        <name>[4Fe-4S] cluster</name>
        <dbReference type="ChEBI" id="CHEBI:49883"/>
    </cofactor>
    <text evidence="14">Binds 2 [4Fe-4S] clusters. One cluster is coordinated with 3 cysteines and an exchangeable S-adenosyl-L-methionine.</text>
</comment>
<dbReference type="PANTHER" id="PTHR43020:SF2">
    <property type="entry name" value="MITOCHONDRIAL TRNA METHYLTHIOTRANSFERASE CDK5RAP1"/>
    <property type="match status" value="1"/>
</dbReference>
<evidence type="ECO:0000256" key="7">
    <source>
        <dbReference type="ARBA" id="ARBA00022723"/>
    </source>
</evidence>
<comment type="subcellular location">
    <subcellularLocation>
        <location evidence="14">Cytoplasm</location>
    </subcellularLocation>
</comment>
<dbReference type="RefSeq" id="WP_141442543.1">
    <property type="nucleotide sequence ID" value="NZ_CP038231.1"/>
</dbReference>
<proteinExistence type="inferred from homology"/>